<sequence length="99" mass="10940">MWSPQKEAQCILVHRDRLRHTSASSSETNGRSGLCLWRALPVSINDLGGRVGVVVRFQVRNPIPLKIRRVSGSLHVKSYVGGQTSSRWCGAALWREGAS</sequence>
<dbReference type="AlphaFoldDB" id="A0A4Y2TH83"/>
<reference evidence="1 2" key="1">
    <citation type="journal article" date="2019" name="Sci. Rep.">
        <title>Orb-weaving spider Araneus ventricosus genome elucidates the spidroin gene catalogue.</title>
        <authorList>
            <person name="Kono N."/>
            <person name="Nakamura H."/>
            <person name="Ohtoshi R."/>
            <person name="Moran D.A.P."/>
            <person name="Shinohara A."/>
            <person name="Yoshida Y."/>
            <person name="Fujiwara M."/>
            <person name="Mori M."/>
            <person name="Tomita M."/>
            <person name="Arakawa K."/>
        </authorList>
    </citation>
    <scope>NUCLEOTIDE SEQUENCE [LARGE SCALE GENOMIC DNA]</scope>
</reference>
<keyword evidence="2" id="KW-1185">Reference proteome</keyword>
<dbReference type="EMBL" id="BGPR01028289">
    <property type="protein sequence ID" value="GBN99360.1"/>
    <property type="molecule type" value="Genomic_DNA"/>
</dbReference>
<evidence type="ECO:0000313" key="2">
    <source>
        <dbReference type="Proteomes" id="UP000499080"/>
    </source>
</evidence>
<proteinExistence type="predicted"/>
<accession>A0A4Y2TH83</accession>
<name>A0A4Y2TH83_ARAVE</name>
<dbReference type="Proteomes" id="UP000499080">
    <property type="component" value="Unassembled WGS sequence"/>
</dbReference>
<comment type="caution">
    <text evidence="1">The sequence shown here is derived from an EMBL/GenBank/DDBJ whole genome shotgun (WGS) entry which is preliminary data.</text>
</comment>
<gene>
    <name evidence="1" type="ORF">AVEN_237988_1</name>
</gene>
<protein>
    <submittedName>
        <fullName evidence="1">Uncharacterized protein</fullName>
    </submittedName>
</protein>
<organism evidence="1 2">
    <name type="scientific">Araneus ventricosus</name>
    <name type="common">Orbweaver spider</name>
    <name type="synonym">Epeira ventricosa</name>
    <dbReference type="NCBI Taxonomy" id="182803"/>
    <lineage>
        <taxon>Eukaryota</taxon>
        <taxon>Metazoa</taxon>
        <taxon>Ecdysozoa</taxon>
        <taxon>Arthropoda</taxon>
        <taxon>Chelicerata</taxon>
        <taxon>Arachnida</taxon>
        <taxon>Araneae</taxon>
        <taxon>Araneomorphae</taxon>
        <taxon>Entelegynae</taxon>
        <taxon>Araneoidea</taxon>
        <taxon>Araneidae</taxon>
        <taxon>Araneus</taxon>
    </lineage>
</organism>
<evidence type="ECO:0000313" key="1">
    <source>
        <dbReference type="EMBL" id="GBN99360.1"/>
    </source>
</evidence>